<comment type="catalytic activity">
    <reaction evidence="2">
        <text>Release of N-terminal proline from a peptide.</text>
        <dbReference type="EC" id="3.4.11.5"/>
    </reaction>
</comment>
<dbReference type="GO" id="GO:0006508">
    <property type="term" value="P:proteolysis"/>
    <property type="evidence" value="ECO:0007669"/>
    <property type="project" value="UniProtKB-KW"/>
</dbReference>
<evidence type="ECO:0000256" key="18">
    <source>
        <dbReference type="ARBA" id="ARBA00047881"/>
    </source>
</evidence>
<evidence type="ECO:0000313" key="20">
    <source>
        <dbReference type="EMBL" id="CAD7235110.1"/>
    </source>
</evidence>
<dbReference type="CDD" id="cd00433">
    <property type="entry name" value="Peptidase_M17"/>
    <property type="match status" value="1"/>
</dbReference>
<dbReference type="EMBL" id="OB671240">
    <property type="protein sequence ID" value="CAD7235110.1"/>
    <property type="molecule type" value="Genomic_DNA"/>
</dbReference>
<gene>
    <name evidence="20" type="ORF">CTOB1V02_LOCUS12926</name>
</gene>
<comment type="catalytic activity">
    <reaction evidence="10">
        <text>an S-substituted L-cysteinylglycine + H2O = an S-substituted L-cysteine + glycine</text>
        <dbReference type="Rhea" id="RHEA:60444"/>
        <dbReference type="ChEBI" id="CHEBI:15377"/>
        <dbReference type="ChEBI" id="CHEBI:57305"/>
        <dbReference type="ChEBI" id="CHEBI:58717"/>
        <dbReference type="ChEBI" id="CHEBI:143103"/>
        <dbReference type="EC" id="3.4.13.23"/>
    </reaction>
    <physiologicalReaction direction="left-to-right" evidence="10">
        <dbReference type="Rhea" id="RHEA:60445"/>
    </physiologicalReaction>
</comment>
<comment type="function">
    <text evidence="17">Cytosolic metallopeptidase that catalyzes the removal of unsubstituted N-terminal hydrophobic amino acids from various peptides. The presence of Zn(2+) ions is essential for the peptidase activity, and the association with other cofactors can modulate the substrate spectificity of the enzyme. For instance, in the presence of Mn(2+), it displays a specific Cys-Gly hydrolyzing activity of Cys-Gly-S-conjugates. Involved in the metabolism of glutathione and in the degradation of glutathione S-conjugates, which may play a role in the control of the cell redox status.</text>
</comment>
<dbReference type="InterPro" id="IPR008283">
    <property type="entry name" value="Peptidase_M17_N"/>
</dbReference>
<dbReference type="GO" id="GO:0005737">
    <property type="term" value="C:cytoplasm"/>
    <property type="evidence" value="ECO:0007669"/>
    <property type="project" value="InterPro"/>
</dbReference>
<evidence type="ECO:0000256" key="6">
    <source>
        <dbReference type="ARBA" id="ARBA00014190"/>
    </source>
</evidence>
<evidence type="ECO:0000256" key="1">
    <source>
        <dbReference type="ARBA" id="ARBA00000135"/>
    </source>
</evidence>
<evidence type="ECO:0000256" key="9">
    <source>
        <dbReference type="ARBA" id="ARBA00022801"/>
    </source>
</evidence>
<comment type="similarity">
    <text evidence="3">Belongs to the peptidase M17 family.</text>
</comment>
<dbReference type="SUPFAM" id="SSF53187">
    <property type="entry name" value="Zn-dependent exopeptidases"/>
    <property type="match status" value="1"/>
</dbReference>
<evidence type="ECO:0000256" key="4">
    <source>
        <dbReference type="ARBA" id="ARBA00012565"/>
    </source>
</evidence>
<keyword evidence="9" id="KW-0378">Hydrolase</keyword>
<dbReference type="SUPFAM" id="SSF52949">
    <property type="entry name" value="Macro domain-like"/>
    <property type="match status" value="1"/>
</dbReference>
<evidence type="ECO:0000256" key="16">
    <source>
        <dbReference type="ARBA" id="ARBA00033172"/>
    </source>
</evidence>
<dbReference type="PANTHER" id="PTHR11963">
    <property type="entry name" value="LEUCINE AMINOPEPTIDASE-RELATED"/>
    <property type="match status" value="1"/>
</dbReference>
<comment type="catalytic activity">
    <reaction evidence="1">
        <text>Release of an N-terminal amino acid, Xaa-|-Yaa-, in which Xaa is preferably Leu, but may be other amino acids including Pro although not Arg or Lys, and Yaa may be Pro. Amino acid amides and methyl esters are also readily hydrolyzed, but rates on arylamides are exceedingly low.</text>
        <dbReference type="EC" id="3.4.11.1"/>
    </reaction>
</comment>
<dbReference type="EC" id="3.4.11.1" evidence="4"/>
<evidence type="ECO:0000256" key="15">
    <source>
        <dbReference type="ARBA" id="ARBA00031564"/>
    </source>
</evidence>
<dbReference type="Pfam" id="PF00883">
    <property type="entry name" value="Peptidase_M17"/>
    <property type="match status" value="1"/>
</dbReference>
<dbReference type="InterPro" id="IPR023042">
    <property type="entry name" value="Peptidase_M17_leu_NH2_pept"/>
</dbReference>
<dbReference type="NCBIfam" id="NF002073">
    <property type="entry name" value="PRK00913.1-2"/>
    <property type="match status" value="1"/>
</dbReference>
<dbReference type="EC" id="3.4.11.5" evidence="5"/>
<dbReference type="Pfam" id="PF02789">
    <property type="entry name" value="Peptidase_M17_N"/>
    <property type="match status" value="1"/>
</dbReference>
<dbReference type="GO" id="GO:0030145">
    <property type="term" value="F:manganese ion binding"/>
    <property type="evidence" value="ECO:0007669"/>
    <property type="project" value="InterPro"/>
</dbReference>
<dbReference type="PROSITE" id="PS00631">
    <property type="entry name" value="CYTOSOL_AP"/>
    <property type="match status" value="1"/>
</dbReference>
<evidence type="ECO:0000256" key="19">
    <source>
        <dbReference type="ARBA" id="ARBA00049107"/>
    </source>
</evidence>
<evidence type="ECO:0000256" key="14">
    <source>
        <dbReference type="ARBA" id="ARBA00030997"/>
    </source>
</evidence>
<evidence type="ECO:0000256" key="10">
    <source>
        <dbReference type="ARBA" id="ARBA00023511"/>
    </source>
</evidence>
<keyword evidence="7" id="KW-0031">Aminopeptidase</keyword>
<evidence type="ECO:0000256" key="11">
    <source>
        <dbReference type="ARBA" id="ARBA00023625"/>
    </source>
</evidence>
<evidence type="ECO:0000256" key="17">
    <source>
        <dbReference type="ARBA" id="ARBA00045966"/>
    </source>
</evidence>
<dbReference type="PANTHER" id="PTHR11963:SF23">
    <property type="entry name" value="CYTOSOL AMINOPEPTIDASE"/>
    <property type="match status" value="1"/>
</dbReference>
<evidence type="ECO:0000256" key="13">
    <source>
        <dbReference type="ARBA" id="ARBA00030930"/>
    </source>
</evidence>
<comment type="catalytic activity">
    <reaction evidence="19">
        <text>L-cysteinylglycine + H2O = L-cysteine + glycine</text>
        <dbReference type="Rhea" id="RHEA:28783"/>
        <dbReference type="ChEBI" id="CHEBI:15377"/>
        <dbReference type="ChEBI" id="CHEBI:35235"/>
        <dbReference type="ChEBI" id="CHEBI:57305"/>
        <dbReference type="ChEBI" id="CHEBI:61694"/>
    </reaction>
    <physiologicalReaction direction="left-to-right" evidence="19">
        <dbReference type="Rhea" id="RHEA:28784"/>
    </physiologicalReaction>
</comment>
<evidence type="ECO:0000256" key="7">
    <source>
        <dbReference type="ARBA" id="ARBA00022438"/>
    </source>
</evidence>
<dbReference type="Gene3D" id="3.40.220.10">
    <property type="entry name" value="Leucine Aminopeptidase, subunit E, domain 1"/>
    <property type="match status" value="1"/>
</dbReference>
<accession>A0A7R8WV76</accession>
<reference evidence="20" key="1">
    <citation type="submission" date="2020-11" db="EMBL/GenBank/DDBJ databases">
        <authorList>
            <person name="Tran Van P."/>
        </authorList>
    </citation>
    <scope>NUCLEOTIDE SEQUENCE</scope>
</reference>
<dbReference type="NCBIfam" id="NF002074">
    <property type="entry name" value="PRK00913.1-4"/>
    <property type="match status" value="1"/>
</dbReference>
<dbReference type="EC" id="3.4.13.23" evidence="11"/>
<dbReference type="PRINTS" id="PR00481">
    <property type="entry name" value="LAMNOPPTDASE"/>
</dbReference>
<name>A0A7R8WV76_9CRUS</name>
<dbReference type="Gene3D" id="3.40.630.10">
    <property type="entry name" value="Zn peptidases"/>
    <property type="match status" value="1"/>
</dbReference>
<comment type="catalytic activity">
    <reaction evidence="18">
        <text>S-benzyl-L-cysteinylglycine + H2O = S-benzyl-L-cysteine + glycine</text>
        <dbReference type="Rhea" id="RHEA:62568"/>
        <dbReference type="ChEBI" id="CHEBI:15377"/>
        <dbReference type="ChEBI" id="CHEBI:57305"/>
        <dbReference type="ChEBI" id="CHEBI:145802"/>
        <dbReference type="ChEBI" id="CHEBI:145803"/>
    </reaction>
    <physiologicalReaction direction="left-to-right" evidence="18">
        <dbReference type="Rhea" id="RHEA:62569"/>
    </physiologicalReaction>
</comment>
<protein>
    <recommendedName>
        <fullName evidence="6">Cytosol aminopeptidase</fullName>
        <ecNumber evidence="4">3.4.11.1</ecNumber>
        <ecNumber evidence="5">3.4.11.5</ecNumber>
        <ecNumber evidence="11">3.4.13.23</ecNumber>
    </recommendedName>
    <alternativeName>
        <fullName evidence="14">Cysteinylglycine-S-conjugate dipeptidase</fullName>
    </alternativeName>
    <alternativeName>
        <fullName evidence="15">Leucine aminopeptidase 3</fullName>
    </alternativeName>
    <alternativeName>
        <fullName evidence="16">Leucyl aminopeptidase</fullName>
    </alternativeName>
    <alternativeName>
        <fullName evidence="13">Proline aminopeptidase</fullName>
    </alternativeName>
    <alternativeName>
        <fullName evidence="12">Prolyl aminopeptidase</fullName>
    </alternativeName>
</protein>
<dbReference type="AlphaFoldDB" id="A0A7R8WV76"/>
<evidence type="ECO:0000256" key="2">
    <source>
        <dbReference type="ARBA" id="ARBA00001585"/>
    </source>
</evidence>
<proteinExistence type="inferred from homology"/>
<dbReference type="InterPro" id="IPR043472">
    <property type="entry name" value="Macro_dom-like"/>
</dbReference>
<evidence type="ECO:0000256" key="3">
    <source>
        <dbReference type="ARBA" id="ARBA00009528"/>
    </source>
</evidence>
<dbReference type="HAMAP" id="MF_00181">
    <property type="entry name" value="Cytosol_peptidase_M17"/>
    <property type="match status" value="1"/>
</dbReference>
<dbReference type="InterPro" id="IPR011356">
    <property type="entry name" value="Leucine_aapep/pepB"/>
</dbReference>
<dbReference type="OrthoDB" id="10041421at2759"/>
<dbReference type="GO" id="GO:0070006">
    <property type="term" value="F:metalloaminopeptidase activity"/>
    <property type="evidence" value="ECO:0007669"/>
    <property type="project" value="InterPro"/>
</dbReference>
<dbReference type="InterPro" id="IPR000819">
    <property type="entry name" value="Peptidase_M17_C"/>
</dbReference>
<evidence type="ECO:0000256" key="12">
    <source>
        <dbReference type="ARBA" id="ARBA00029605"/>
    </source>
</evidence>
<evidence type="ECO:0000256" key="5">
    <source>
        <dbReference type="ARBA" id="ARBA00012568"/>
    </source>
</evidence>
<sequence length="421" mass="45563">MRCAGGLVASLCREKKARKICILLPQTWLEEGDSLTVQALTEGILLGDYAFQKYKTELKKKKRHLPIQEIRYISPANSAEIRRAAERGRILAFSACEARNMANEPGNGWQSDDFARYGQDLAKTYGFRCTLLSEKELRAKGMGGILAVNQGSATPPCLVILEYRSESAAKNKTVLLVGKGLTFDSGGVSLKPSAGMEEMKYDMCGGAAILAVMHVVGKERPDCNVVAIVPATDNMPGANAVKPGDIITHYNGITSEVVNTDAEGRLVLADSLAYGIEHFKPDYVIDLATLTGAVIIGLGHHYTGLFSNNDDLAQKLIQAGGRAGEPLWRLPLGEEYRKQLESKVADLKNTGGRPAGAVTAAEYLHRFVGKTPWAHLDIAGTAWNFTGKTYVPEGQASGICVRTLAEFLHILCGDQHVGQKM</sequence>
<evidence type="ECO:0000256" key="8">
    <source>
        <dbReference type="ARBA" id="ARBA00022670"/>
    </source>
</evidence>
<organism evidence="20">
    <name type="scientific">Cyprideis torosa</name>
    <dbReference type="NCBI Taxonomy" id="163714"/>
    <lineage>
        <taxon>Eukaryota</taxon>
        <taxon>Metazoa</taxon>
        <taxon>Ecdysozoa</taxon>
        <taxon>Arthropoda</taxon>
        <taxon>Crustacea</taxon>
        <taxon>Oligostraca</taxon>
        <taxon>Ostracoda</taxon>
        <taxon>Podocopa</taxon>
        <taxon>Podocopida</taxon>
        <taxon>Cytherocopina</taxon>
        <taxon>Cytheroidea</taxon>
        <taxon>Cytherideidae</taxon>
        <taxon>Cyprideis</taxon>
    </lineage>
</organism>
<keyword evidence="8" id="KW-0645">Protease</keyword>